<comment type="caution">
    <text evidence="1">The sequence shown here is derived from an EMBL/GenBank/DDBJ whole genome shotgun (WGS) entry which is preliminary data.</text>
</comment>
<name>A0A848AQ95_9BACT</name>
<evidence type="ECO:0000313" key="2">
    <source>
        <dbReference type="Proteomes" id="UP000576225"/>
    </source>
</evidence>
<dbReference type="AlphaFoldDB" id="A0A848AQ95"/>
<dbReference type="Proteomes" id="UP000576225">
    <property type="component" value="Unassembled WGS sequence"/>
</dbReference>
<accession>A0A848AQ95</accession>
<sequence length="120" mass="14140">MTPAGIGIRNNDGSISFVIISDNGWIKDGIGDILNRDYQNEQAVRELIENCSLPEGYDLLYNMKTQRAEEEYLFMRYCIMRPRCYIFYTYVWKNDKWYFRRLDGSGDIQLTDAIKQGIED</sequence>
<organism evidence="1 2">
    <name type="scientific">Victivallis vadensis</name>
    <dbReference type="NCBI Taxonomy" id="172901"/>
    <lineage>
        <taxon>Bacteria</taxon>
        <taxon>Pseudomonadati</taxon>
        <taxon>Lentisphaerota</taxon>
        <taxon>Lentisphaeria</taxon>
        <taxon>Victivallales</taxon>
        <taxon>Victivallaceae</taxon>
        <taxon>Victivallis</taxon>
    </lineage>
</organism>
<gene>
    <name evidence="1" type="ORF">HF882_01135</name>
</gene>
<reference evidence="1 2" key="1">
    <citation type="submission" date="2020-04" db="EMBL/GenBank/DDBJ databases">
        <authorList>
            <person name="Hitch T.C.A."/>
            <person name="Wylensek D."/>
            <person name="Clavel T."/>
        </authorList>
    </citation>
    <scope>NUCLEOTIDE SEQUENCE [LARGE SCALE GENOMIC DNA]</scope>
    <source>
        <strain evidence="1 2">COR2-253-APC-1A</strain>
    </source>
</reference>
<evidence type="ECO:0000313" key="1">
    <source>
        <dbReference type="EMBL" id="NMD85181.1"/>
    </source>
</evidence>
<dbReference type="EMBL" id="JABAEW010000002">
    <property type="protein sequence ID" value="NMD85181.1"/>
    <property type="molecule type" value="Genomic_DNA"/>
</dbReference>
<protein>
    <submittedName>
        <fullName evidence="1">Uncharacterized protein</fullName>
    </submittedName>
</protein>
<proteinExistence type="predicted"/>
<dbReference type="RefSeq" id="WP_168961261.1">
    <property type="nucleotide sequence ID" value="NZ_JABAEW010000002.1"/>
</dbReference>